<comment type="caution">
    <text evidence="1">The sequence shown here is derived from an EMBL/GenBank/DDBJ whole genome shotgun (WGS) entry which is preliminary data.</text>
</comment>
<organism evidence="1 2">
    <name type="scientific">Persea americana</name>
    <name type="common">Avocado</name>
    <dbReference type="NCBI Taxonomy" id="3435"/>
    <lineage>
        <taxon>Eukaryota</taxon>
        <taxon>Viridiplantae</taxon>
        <taxon>Streptophyta</taxon>
        <taxon>Embryophyta</taxon>
        <taxon>Tracheophyta</taxon>
        <taxon>Spermatophyta</taxon>
        <taxon>Magnoliopsida</taxon>
        <taxon>Magnoliidae</taxon>
        <taxon>Laurales</taxon>
        <taxon>Lauraceae</taxon>
        <taxon>Persea</taxon>
    </lineage>
</organism>
<protein>
    <submittedName>
        <fullName evidence="1">Uncharacterized protein</fullName>
    </submittedName>
</protein>
<evidence type="ECO:0000313" key="2">
    <source>
        <dbReference type="Proteomes" id="UP001234297"/>
    </source>
</evidence>
<accession>A0ACC2KM41</accession>
<dbReference type="Proteomes" id="UP001234297">
    <property type="component" value="Chromosome 10"/>
</dbReference>
<gene>
    <name evidence="1" type="ORF">MRB53_030749</name>
</gene>
<keyword evidence="2" id="KW-1185">Reference proteome</keyword>
<proteinExistence type="predicted"/>
<name>A0ACC2KM41_PERAE</name>
<sequence length="82" mass="9430">MLEVSFNGLDYLIEKTYQTESRKPTYNWLGFKGRSVNDAVFSSRPPDPQPPKKRSFGTDITNINYVKKSKLNSSVEEKPVKM</sequence>
<evidence type="ECO:0000313" key="1">
    <source>
        <dbReference type="EMBL" id="KAJ8622220.1"/>
    </source>
</evidence>
<dbReference type="EMBL" id="CM056818">
    <property type="protein sequence ID" value="KAJ8622220.1"/>
    <property type="molecule type" value="Genomic_DNA"/>
</dbReference>
<reference evidence="1 2" key="1">
    <citation type="journal article" date="2022" name="Hortic Res">
        <title>A haplotype resolved chromosomal level avocado genome allows analysis of novel avocado genes.</title>
        <authorList>
            <person name="Nath O."/>
            <person name="Fletcher S.J."/>
            <person name="Hayward A."/>
            <person name="Shaw L.M."/>
            <person name="Masouleh A.K."/>
            <person name="Furtado A."/>
            <person name="Henry R.J."/>
            <person name="Mitter N."/>
        </authorList>
    </citation>
    <scope>NUCLEOTIDE SEQUENCE [LARGE SCALE GENOMIC DNA]</scope>
    <source>
        <strain evidence="2">cv. Hass</strain>
    </source>
</reference>